<dbReference type="PANTHER" id="PTHR33406">
    <property type="entry name" value="MEMBRANE PROTEIN MJ1562-RELATED"/>
    <property type="match status" value="1"/>
</dbReference>
<protein>
    <recommendedName>
        <fullName evidence="8">SSD domain-containing protein</fullName>
    </recommendedName>
</protein>
<evidence type="ECO:0000256" key="1">
    <source>
        <dbReference type="ARBA" id="ARBA00004651"/>
    </source>
</evidence>
<dbReference type="KEGG" id="mph:MLP_04710"/>
<feature type="transmembrane region" description="Helical" evidence="7">
    <location>
        <begin position="212"/>
        <end position="230"/>
    </location>
</feature>
<dbReference type="InterPro" id="IPR050545">
    <property type="entry name" value="Mycobact_MmpL"/>
</dbReference>
<keyword evidence="3 7" id="KW-0812">Transmembrane</keyword>
<feature type="transmembrane region" description="Helical" evidence="7">
    <location>
        <begin position="719"/>
        <end position="738"/>
    </location>
</feature>
<reference evidence="9 10" key="1">
    <citation type="submission" date="2011-05" db="EMBL/GenBank/DDBJ databases">
        <title>Whole genome sequence of Microlunatus phosphovorus NM-1.</title>
        <authorList>
            <person name="Hosoyama A."/>
            <person name="Sasaki K."/>
            <person name="Harada T."/>
            <person name="Igarashi R."/>
            <person name="Kawakoshi A."/>
            <person name="Sasagawa M."/>
            <person name="Fukada J."/>
            <person name="Nakamura S."/>
            <person name="Katano Y."/>
            <person name="Hanada S."/>
            <person name="Kamagata Y."/>
            <person name="Nakamura N."/>
            <person name="Yamazaki S."/>
            <person name="Fujita N."/>
        </authorList>
    </citation>
    <scope>NUCLEOTIDE SEQUENCE [LARGE SCALE GENOMIC DNA]</scope>
    <source>
        <strain evidence="10">ATCC 700054 / DSM 10555 / JCM 9379 / NBRC 101784 / NCIMB 13414 / VKM Ac-1990 / NM-1</strain>
    </source>
</reference>
<dbReference type="Gene3D" id="1.20.1640.10">
    <property type="entry name" value="Multidrug efflux transporter AcrB transmembrane domain"/>
    <property type="match status" value="2"/>
</dbReference>
<feature type="domain" description="SSD" evidence="8">
    <location>
        <begin position="211"/>
        <end position="337"/>
    </location>
</feature>
<dbReference type="eggNOG" id="COG2409">
    <property type="taxonomic scope" value="Bacteria"/>
</dbReference>
<evidence type="ECO:0000313" key="10">
    <source>
        <dbReference type="Proteomes" id="UP000007947"/>
    </source>
</evidence>
<evidence type="ECO:0000256" key="2">
    <source>
        <dbReference type="ARBA" id="ARBA00022475"/>
    </source>
</evidence>
<evidence type="ECO:0000313" key="9">
    <source>
        <dbReference type="EMBL" id="BAK33485.1"/>
    </source>
</evidence>
<dbReference type="HOGENOM" id="CLU_005108_5_2_11"/>
<evidence type="ECO:0000256" key="7">
    <source>
        <dbReference type="SAM" id="Phobius"/>
    </source>
</evidence>
<comment type="subcellular location">
    <subcellularLocation>
        <location evidence="1">Cell membrane</location>
        <topology evidence="1">Multi-pass membrane protein</topology>
    </subcellularLocation>
</comment>
<feature type="transmembrane region" description="Helical" evidence="7">
    <location>
        <begin position="316"/>
        <end position="338"/>
    </location>
</feature>
<gene>
    <name evidence="9" type="ordered locus">MLP_04710</name>
</gene>
<proteinExistence type="predicted"/>
<dbReference type="SUPFAM" id="SSF82866">
    <property type="entry name" value="Multidrug efflux transporter AcrB transmembrane domain"/>
    <property type="match status" value="2"/>
</dbReference>
<dbReference type="STRING" id="1032480.MLP_04710"/>
<feature type="transmembrane region" description="Helical" evidence="7">
    <location>
        <begin position="274"/>
        <end position="304"/>
    </location>
</feature>
<keyword evidence="5 7" id="KW-0472">Membrane</keyword>
<dbReference type="Pfam" id="PF03176">
    <property type="entry name" value="MMPL"/>
    <property type="match status" value="2"/>
</dbReference>
<keyword evidence="2" id="KW-1003">Cell membrane</keyword>
<dbReference type="Proteomes" id="UP000007947">
    <property type="component" value="Chromosome"/>
</dbReference>
<feature type="transmembrane region" description="Helical" evidence="7">
    <location>
        <begin position="645"/>
        <end position="666"/>
    </location>
</feature>
<evidence type="ECO:0000256" key="6">
    <source>
        <dbReference type="SAM" id="MobiDB-lite"/>
    </source>
</evidence>
<feature type="transmembrane region" description="Helical" evidence="7">
    <location>
        <begin position="577"/>
        <end position="597"/>
    </location>
</feature>
<feature type="transmembrane region" description="Helical" evidence="7">
    <location>
        <begin position="383"/>
        <end position="401"/>
    </location>
</feature>
<feature type="compositionally biased region" description="Polar residues" evidence="6">
    <location>
        <begin position="767"/>
        <end position="776"/>
    </location>
</feature>
<keyword evidence="10" id="KW-1185">Reference proteome</keyword>
<dbReference type="GO" id="GO:0005886">
    <property type="term" value="C:plasma membrane"/>
    <property type="evidence" value="ECO:0007669"/>
    <property type="project" value="UniProtKB-SubCell"/>
</dbReference>
<evidence type="ECO:0000259" key="8">
    <source>
        <dbReference type="PROSITE" id="PS50156"/>
    </source>
</evidence>
<sequence length="785" mass="84075">MTSYVVGLRRLRWPVLAAWLLLLAIAGAGALGLADRLSGGGWYAADSDSARAIEATRDGFVGRGDTTITLVIRDDRYTADQRNFTTRATDAYDHVIGMPGLAVDSAYGWGTTSGAAREPFVGDDDRTTVTTLGLDLPDGDARRELPQLQADLDRIYADQDLVVALVGPASVWGEINVLSEHGLLRAELLALPLLVVIMLAIYRGWIAAGMSLMVAITSVVWTLGLLSVVTRFTELSVFVQNAATMLGLGVAVDYSLFLIARYREQRLAGQNGTAALTAALHTAGHTVLGSGLTVVLAMSTLFLIDLPVIRSLALGAVVVVTVAMIVNLIVLPAFLLVLGDRILGDRPWPLPARRPGPAPRRALVEPTRLSWQSWARWVMRRPVVFLLLGLTVMGILAAPATQLATFTPDARIVPPGVSVRTGWDAIRDGFGDGAASPMNVVVESERPLTSLPTSQEREILIELVNDLDNLSHVDSVTSATTVLSDAKVPRPLTALEPDNRDRLPDELADAVGHFLSDDSRTLVVQVIPDGTAASPDTLELLDRVRERAAEISIPGVTAVVGGETAEGVDGNAAIRDGLPLVAGTMLVVIYLLLLIIFRSVFLPLKAIALNVASVGATYGVVVLVFQHGLGAELLGFEPTGQVTNFVPVLLLTLLFSLSTDYEVFLLSRVREEWRKGYDNTTSVARGLELTAPLISGAAVLMITVFSAFALASVLPVQELGLGMAFAIAIDATLVRLVLVPASMRLMGRWNWWNPWSKHAQQPAGGDSTPSQNYSSERINEGIRVS</sequence>
<organism evidence="9 10">
    <name type="scientific">Microlunatus phosphovorus (strain ATCC 700054 / DSM 10555 / JCM 9379 / NBRC 101784 / NCIMB 13414 / VKM Ac-1990 / NM-1)</name>
    <dbReference type="NCBI Taxonomy" id="1032480"/>
    <lineage>
        <taxon>Bacteria</taxon>
        <taxon>Bacillati</taxon>
        <taxon>Actinomycetota</taxon>
        <taxon>Actinomycetes</taxon>
        <taxon>Propionibacteriales</taxon>
        <taxon>Propionibacteriaceae</taxon>
        <taxon>Microlunatus</taxon>
    </lineage>
</organism>
<evidence type="ECO:0000256" key="3">
    <source>
        <dbReference type="ARBA" id="ARBA00022692"/>
    </source>
</evidence>
<keyword evidence="4 7" id="KW-1133">Transmembrane helix</keyword>
<evidence type="ECO:0000256" key="4">
    <source>
        <dbReference type="ARBA" id="ARBA00022989"/>
    </source>
</evidence>
<evidence type="ECO:0000256" key="5">
    <source>
        <dbReference type="ARBA" id="ARBA00023136"/>
    </source>
</evidence>
<dbReference type="EMBL" id="AP012204">
    <property type="protein sequence ID" value="BAK33485.1"/>
    <property type="molecule type" value="Genomic_DNA"/>
</dbReference>
<name>F5XJY9_MICPN</name>
<feature type="transmembrane region" description="Helical" evidence="7">
    <location>
        <begin position="604"/>
        <end position="625"/>
    </location>
</feature>
<accession>F5XJY9</accession>
<dbReference type="InterPro" id="IPR004869">
    <property type="entry name" value="MMPL_dom"/>
</dbReference>
<dbReference type="PANTHER" id="PTHR33406:SF13">
    <property type="entry name" value="MEMBRANE PROTEIN YDFJ"/>
    <property type="match status" value="1"/>
</dbReference>
<feature type="transmembrane region" description="Helical" evidence="7">
    <location>
        <begin position="242"/>
        <end position="262"/>
    </location>
</feature>
<dbReference type="PROSITE" id="PS50156">
    <property type="entry name" value="SSD"/>
    <property type="match status" value="1"/>
</dbReference>
<dbReference type="RefSeq" id="WP_013861374.1">
    <property type="nucleotide sequence ID" value="NC_015635.1"/>
</dbReference>
<feature type="transmembrane region" description="Helical" evidence="7">
    <location>
        <begin position="687"/>
        <end position="713"/>
    </location>
</feature>
<dbReference type="InterPro" id="IPR000731">
    <property type="entry name" value="SSD"/>
</dbReference>
<feature type="region of interest" description="Disordered" evidence="6">
    <location>
        <begin position="760"/>
        <end position="785"/>
    </location>
</feature>
<dbReference type="AlphaFoldDB" id="F5XJY9"/>